<evidence type="ECO:0000256" key="1">
    <source>
        <dbReference type="ARBA" id="ARBA00004948"/>
    </source>
</evidence>
<dbReference type="InterPro" id="IPR013785">
    <property type="entry name" value="Aldolase_TIM"/>
</dbReference>
<dbReference type="CDD" id="cd00564">
    <property type="entry name" value="TMP_TenI"/>
    <property type="match status" value="1"/>
</dbReference>
<dbReference type="PANTHER" id="PTHR20857">
    <property type="entry name" value="THIAMINE-PHOSPHATE PYROPHOSPHORYLASE"/>
    <property type="match status" value="1"/>
</dbReference>
<keyword evidence="5" id="KW-1185">Reference proteome</keyword>
<dbReference type="InterPro" id="IPR036206">
    <property type="entry name" value="ThiamineP_synth_sf"/>
</dbReference>
<sequence length="206" mass="22091">MSFQLHAVTTGTLERKQAAHIALKVHPFLDYLHIREKHRSAKEIFTWIESFIDAGVPANKIIVNDRLDVALASKAGGVQLTESSIPVAEARRIAPTIKMGCSVHNVEAAAKKAAYGADFILLGHIYETACKPSLSPVGLWEVKEASALSKVPIIAIGGILPQHVTDLKLAGAGGIAVMSGIFGHSNPLEQAIAYREAIKKEEGILE</sequence>
<dbReference type="Gene3D" id="3.20.20.70">
    <property type="entry name" value="Aldolase class I"/>
    <property type="match status" value="1"/>
</dbReference>
<dbReference type="PANTHER" id="PTHR20857:SF22">
    <property type="entry name" value="THIAZOLE TAUTOMERASE"/>
    <property type="match status" value="1"/>
</dbReference>
<comment type="pathway">
    <text evidence="1">Cofactor biosynthesis; thiamine diphosphate biosynthesis.</text>
</comment>
<organism evidence="4 5">
    <name type="scientific">Bacillus kandeliae</name>
    <dbReference type="NCBI Taxonomy" id="3129297"/>
    <lineage>
        <taxon>Bacteria</taxon>
        <taxon>Bacillati</taxon>
        <taxon>Bacillota</taxon>
        <taxon>Bacilli</taxon>
        <taxon>Bacillales</taxon>
        <taxon>Bacillaceae</taxon>
        <taxon>Bacillus</taxon>
    </lineage>
</organism>
<gene>
    <name evidence="4" type="ORF">WDJ61_01660</name>
</gene>
<dbReference type="Proteomes" id="UP001387364">
    <property type="component" value="Chromosome"/>
</dbReference>
<dbReference type="SUPFAM" id="SSF51391">
    <property type="entry name" value="Thiamin phosphate synthase"/>
    <property type="match status" value="1"/>
</dbReference>
<reference evidence="4 5" key="1">
    <citation type="submission" date="2024-02" db="EMBL/GenBank/DDBJ databases">
        <title>Seven novel Bacillus-like species.</title>
        <authorList>
            <person name="Liu G."/>
        </authorList>
    </citation>
    <scope>NUCLEOTIDE SEQUENCE [LARGE SCALE GENOMIC DNA]</scope>
    <source>
        <strain evidence="4 5">FJAT-52991</strain>
    </source>
</reference>
<proteinExistence type="predicted"/>
<dbReference type="Pfam" id="PF02581">
    <property type="entry name" value="TMP-TENI"/>
    <property type="match status" value="1"/>
</dbReference>
<dbReference type="EMBL" id="CP147404">
    <property type="protein sequence ID" value="WXB93408.1"/>
    <property type="molecule type" value="Genomic_DNA"/>
</dbReference>
<protein>
    <submittedName>
        <fullName evidence="4">Thiamine phosphate synthase</fullName>
    </submittedName>
</protein>
<keyword evidence="2" id="KW-0784">Thiamine biosynthesis</keyword>
<evidence type="ECO:0000259" key="3">
    <source>
        <dbReference type="Pfam" id="PF02581"/>
    </source>
</evidence>
<dbReference type="RefSeq" id="WP_338752731.1">
    <property type="nucleotide sequence ID" value="NZ_CP147404.1"/>
</dbReference>
<accession>A0ABZ2N710</accession>
<feature type="domain" description="Thiamine phosphate synthase/TenI" evidence="3">
    <location>
        <begin position="17"/>
        <end position="181"/>
    </location>
</feature>
<evidence type="ECO:0000313" key="5">
    <source>
        <dbReference type="Proteomes" id="UP001387364"/>
    </source>
</evidence>
<evidence type="ECO:0000313" key="4">
    <source>
        <dbReference type="EMBL" id="WXB93408.1"/>
    </source>
</evidence>
<name>A0ABZ2N710_9BACI</name>
<dbReference type="InterPro" id="IPR022998">
    <property type="entry name" value="ThiamineP_synth_TenI"/>
</dbReference>
<evidence type="ECO:0000256" key="2">
    <source>
        <dbReference type="ARBA" id="ARBA00022977"/>
    </source>
</evidence>